<dbReference type="PANTHER" id="PTHR35038">
    <property type="entry name" value="DISSIMILATORY SULFITE REDUCTASE SIRA"/>
    <property type="match status" value="1"/>
</dbReference>
<comment type="caution">
    <text evidence="2">The sequence shown here is derived from an EMBL/GenBank/DDBJ whole genome shotgun (WGS) entry which is preliminary data.</text>
</comment>
<dbReference type="AlphaFoldDB" id="A0A9D5JSZ3"/>
<evidence type="ECO:0000313" key="2">
    <source>
        <dbReference type="EMBL" id="MBD3323422.1"/>
    </source>
</evidence>
<dbReference type="GO" id="GO:0016491">
    <property type="term" value="F:oxidoreductase activity"/>
    <property type="evidence" value="ECO:0007669"/>
    <property type="project" value="TreeGrafter"/>
</dbReference>
<accession>A0A9D5JSZ3</accession>
<proteinExistence type="predicted"/>
<dbReference type="Gene3D" id="1.10.1130.10">
    <property type="entry name" value="Flavocytochrome C3, Chain A"/>
    <property type="match status" value="1"/>
</dbReference>
<feature type="non-terminal residue" evidence="2">
    <location>
        <position position="372"/>
    </location>
</feature>
<dbReference type="Proteomes" id="UP000649604">
    <property type="component" value="Unassembled WGS sequence"/>
</dbReference>
<evidence type="ECO:0000256" key="1">
    <source>
        <dbReference type="ARBA" id="ARBA00022729"/>
    </source>
</evidence>
<dbReference type="InterPro" id="IPR036280">
    <property type="entry name" value="Multihaem_cyt_sf"/>
</dbReference>
<gene>
    <name evidence="2" type="ORF">GF339_02490</name>
</gene>
<protein>
    <submittedName>
        <fullName evidence="2">Polyheme membrane-associated cytochrome C</fullName>
    </submittedName>
</protein>
<reference evidence="2" key="1">
    <citation type="submission" date="2019-11" db="EMBL/GenBank/DDBJ databases">
        <title>Microbial mats filling the niche in hypersaline microbial mats.</title>
        <authorList>
            <person name="Wong H.L."/>
            <person name="Macleod F.I."/>
            <person name="White R.A. III"/>
            <person name="Burns B.P."/>
        </authorList>
    </citation>
    <scope>NUCLEOTIDE SEQUENCE</scope>
    <source>
        <strain evidence="2">Rbin_158</strain>
    </source>
</reference>
<dbReference type="PANTHER" id="PTHR35038:SF8">
    <property type="entry name" value="C-TYPE POLYHEME CYTOCHROME OMCC"/>
    <property type="match status" value="1"/>
</dbReference>
<name>A0A9D5JSZ3_9BACT</name>
<dbReference type="EMBL" id="WJJP01000075">
    <property type="protein sequence ID" value="MBD3323422.1"/>
    <property type="molecule type" value="Genomic_DNA"/>
</dbReference>
<evidence type="ECO:0000313" key="3">
    <source>
        <dbReference type="Proteomes" id="UP000649604"/>
    </source>
</evidence>
<sequence>MQWAAVSSQDVGAQPAVEVPFLEDWAGSGHADADAEAFRHWDEDDPQEVPARCAKCHSSPGYLDFLGVDGSEAGKVDSPAPIDTVIECVTCHNDATLHKDSVVMPSGVELTDLGSEARCMECHQGRASKVSVDGAIEEANVADADTVSEDLGFVNIHYYAAAASKYGKIAQGGYEYEGQAYDANFAHVEGYESCTDCHSPHTLEVLTDECSECHTAADLKEVRMAGSLVDYDGDGNLEEGIYHEIEGLQALLYMAMQDYAEEHSGTAIGYESHNYPYFFADANADGQISEDEAVRDNGYNAWTPRLLKAAYNYQLSKKDPGMYAHGGKYIIQLLYDSIADLNTVLSTPVDLAEAHRIDHGHFAGSEEAFRHW</sequence>
<organism evidence="2 3">
    <name type="scientific">candidate division KSB3 bacterium</name>
    <dbReference type="NCBI Taxonomy" id="2044937"/>
    <lineage>
        <taxon>Bacteria</taxon>
        <taxon>candidate division KSB3</taxon>
    </lineage>
</organism>
<dbReference type="SUPFAM" id="SSF48695">
    <property type="entry name" value="Multiheme cytochromes"/>
    <property type="match status" value="1"/>
</dbReference>
<keyword evidence="1" id="KW-0732">Signal</keyword>
<dbReference type="InterPro" id="IPR051829">
    <property type="entry name" value="Multiheme_Cytochr_ET"/>
</dbReference>